<evidence type="ECO:0000259" key="3">
    <source>
        <dbReference type="PROSITE" id="PS51352"/>
    </source>
</evidence>
<keyword evidence="1" id="KW-0676">Redox-active center</keyword>
<dbReference type="PANTHER" id="PTHR42852">
    <property type="entry name" value="THIOL:DISULFIDE INTERCHANGE PROTEIN DSBE"/>
    <property type="match status" value="1"/>
</dbReference>
<dbReference type="PROSITE" id="PS00194">
    <property type="entry name" value="THIOREDOXIN_1"/>
    <property type="match status" value="1"/>
</dbReference>
<dbReference type="InterPro" id="IPR013766">
    <property type="entry name" value="Thioredoxin_domain"/>
</dbReference>
<dbReference type="GO" id="GO:0016209">
    <property type="term" value="F:antioxidant activity"/>
    <property type="evidence" value="ECO:0007669"/>
    <property type="project" value="InterPro"/>
</dbReference>
<feature type="domain" description="Thioredoxin" evidence="3">
    <location>
        <begin position="78"/>
        <end position="217"/>
    </location>
</feature>
<dbReference type="InterPro" id="IPR036249">
    <property type="entry name" value="Thioredoxin-like_sf"/>
</dbReference>
<dbReference type="Pfam" id="PF00578">
    <property type="entry name" value="AhpC-TSA"/>
    <property type="match status" value="1"/>
</dbReference>
<organism evidence="4 5">
    <name type="scientific">Candidatus Auribacter fodinae</name>
    <dbReference type="NCBI Taxonomy" id="2093366"/>
    <lineage>
        <taxon>Bacteria</taxon>
        <taxon>Pseudomonadati</taxon>
        <taxon>Candidatus Auribacterota</taxon>
        <taxon>Candidatus Auribacteria</taxon>
        <taxon>Candidatus Auribacterales</taxon>
        <taxon>Candidatus Auribacteraceae</taxon>
        <taxon>Candidatus Auribacter</taxon>
    </lineage>
</organism>
<feature type="region of interest" description="Disordered" evidence="2">
    <location>
        <begin position="46"/>
        <end position="75"/>
    </location>
</feature>
<dbReference type="Gene3D" id="3.40.30.10">
    <property type="entry name" value="Glutaredoxin"/>
    <property type="match status" value="1"/>
</dbReference>
<dbReference type="SUPFAM" id="SSF52833">
    <property type="entry name" value="Thioredoxin-like"/>
    <property type="match status" value="1"/>
</dbReference>
<gene>
    <name evidence="4" type="ORF">C4541_00955</name>
</gene>
<comment type="caution">
    <text evidence="4">The sequence shown here is derived from an EMBL/GenBank/DDBJ whole genome shotgun (WGS) entry which is preliminary data.</text>
</comment>
<dbReference type="CDD" id="cd02966">
    <property type="entry name" value="TlpA_like_family"/>
    <property type="match status" value="1"/>
</dbReference>
<evidence type="ECO:0000256" key="2">
    <source>
        <dbReference type="SAM" id="MobiDB-lite"/>
    </source>
</evidence>
<dbReference type="InterPro" id="IPR017937">
    <property type="entry name" value="Thioredoxin_CS"/>
</dbReference>
<protein>
    <submittedName>
        <fullName evidence="4">TlpA family protein disulfide reductase</fullName>
    </submittedName>
</protein>
<dbReference type="InterPro" id="IPR000866">
    <property type="entry name" value="AhpC/TSA"/>
</dbReference>
<dbReference type="GO" id="GO:0016491">
    <property type="term" value="F:oxidoreductase activity"/>
    <property type="evidence" value="ECO:0007669"/>
    <property type="project" value="InterPro"/>
</dbReference>
<name>A0A3A4R685_9BACT</name>
<dbReference type="AlphaFoldDB" id="A0A3A4R685"/>
<proteinExistence type="predicted"/>
<dbReference type="EMBL" id="QZJZ01000007">
    <property type="protein sequence ID" value="RJP61900.1"/>
    <property type="molecule type" value="Genomic_DNA"/>
</dbReference>
<reference evidence="4 5" key="1">
    <citation type="journal article" date="2017" name="ISME J.">
        <title>Energy and carbon metabolisms in a deep terrestrial subsurface fluid microbial community.</title>
        <authorList>
            <person name="Momper L."/>
            <person name="Jungbluth S.P."/>
            <person name="Lee M.D."/>
            <person name="Amend J.P."/>
        </authorList>
    </citation>
    <scope>NUCLEOTIDE SEQUENCE [LARGE SCALE GENOMIC DNA]</scope>
    <source>
        <strain evidence="4">SURF_26</strain>
    </source>
</reference>
<evidence type="ECO:0000313" key="4">
    <source>
        <dbReference type="EMBL" id="RJP61900.1"/>
    </source>
</evidence>
<dbReference type="PROSITE" id="PS51352">
    <property type="entry name" value="THIOREDOXIN_2"/>
    <property type="match status" value="1"/>
</dbReference>
<sequence>MSAFRTAVLLLILTLSLYGCGKKEDSAQKQSGEKAAQAVKETEQTAVEQAVRTKDDADSTLAKKTMPPVPAETSGAAYPDLGKAVNFSLPTLDGSTLQLSDMAGKVVVIDFWATWCPPCRKMIPDLKALYSKYKDKGLEIVGISLDEGGVDAVKSFTDNVSITYPIVMGNRDITKEYGYINAIPTSFVVDKQGVIRNKHTGYRSADDLEKIIKDLLALN</sequence>
<dbReference type="Proteomes" id="UP000266426">
    <property type="component" value="Unassembled WGS sequence"/>
</dbReference>
<evidence type="ECO:0000256" key="1">
    <source>
        <dbReference type="ARBA" id="ARBA00023284"/>
    </source>
</evidence>
<dbReference type="InterPro" id="IPR050553">
    <property type="entry name" value="Thioredoxin_ResA/DsbE_sf"/>
</dbReference>
<evidence type="ECO:0000313" key="5">
    <source>
        <dbReference type="Proteomes" id="UP000266426"/>
    </source>
</evidence>
<dbReference type="PROSITE" id="PS51257">
    <property type="entry name" value="PROKAR_LIPOPROTEIN"/>
    <property type="match status" value="1"/>
</dbReference>
<accession>A0A3A4R685</accession>
<dbReference type="PANTHER" id="PTHR42852:SF13">
    <property type="entry name" value="PROTEIN DIPZ"/>
    <property type="match status" value="1"/>
</dbReference>